<dbReference type="SUPFAM" id="SSF101690">
    <property type="entry name" value="PAZ domain"/>
    <property type="match status" value="1"/>
</dbReference>
<protein>
    <submittedName>
        <fullName evidence="10">OLC1v1024853C2</fullName>
    </submittedName>
</protein>
<gene>
    <name evidence="10" type="ORF">OLC1_LOCUS2373</name>
</gene>
<dbReference type="Pfam" id="PF02170">
    <property type="entry name" value="PAZ"/>
    <property type="match status" value="1"/>
</dbReference>
<evidence type="ECO:0000259" key="9">
    <source>
        <dbReference type="PROSITE" id="PS50822"/>
    </source>
</evidence>
<feature type="domain" description="Piwi" evidence="9">
    <location>
        <begin position="561"/>
        <end position="869"/>
    </location>
</feature>
<evidence type="ECO:0000256" key="4">
    <source>
        <dbReference type="ARBA" id="ARBA00022884"/>
    </source>
</evidence>
<dbReference type="FunFam" id="2.170.260.10:FF:000008">
    <property type="entry name" value="Protein argonaute 7"/>
    <property type="match status" value="1"/>
</dbReference>
<dbReference type="SMART" id="SM01163">
    <property type="entry name" value="DUF1785"/>
    <property type="match status" value="1"/>
</dbReference>
<dbReference type="InterPro" id="IPR014811">
    <property type="entry name" value="ArgoL1"/>
</dbReference>
<dbReference type="Gene3D" id="2.170.260.10">
    <property type="entry name" value="paz domain"/>
    <property type="match status" value="1"/>
</dbReference>
<accession>A0AAV1C6D8</accession>
<evidence type="ECO:0000256" key="2">
    <source>
        <dbReference type="ARBA" id="ARBA00022491"/>
    </source>
</evidence>
<dbReference type="GO" id="GO:0006417">
    <property type="term" value="P:regulation of translation"/>
    <property type="evidence" value="ECO:0007669"/>
    <property type="project" value="UniProtKB-KW"/>
</dbReference>
<dbReference type="AlphaFoldDB" id="A0AAV1C6D8"/>
<reference evidence="10" key="1">
    <citation type="submission" date="2023-03" db="EMBL/GenBank/DDBJ databases">
        <authorList>
            <person name="Julca I."/>
        </authorList>
    </citation>
    <scope>NUCLEOTIDE SEQUENCE</scope>
</reference>
<dbReference type="SMART" id="SM00950">
    <property type="entry name" value="Piwi"/>
    <property type="match status" value="1"/>
</dbReference>
<dbReference type="PROSITE" id="PS50822">
    <property type="entry name" value="PIWI"/>
    <property type="match status" value="1"/>
</dbReference>
<dbReference type="CDD" id="cd02846">
    <property type="entry name" value="PAZ_argonaute_like"/>
    <property type="match status" value="1"/>
</dbReference>
<dbReference type="Gene3D" id="3.30.420.10">
    <property type="entry name" value="Ribonuclease H-like superfamily/Ribonuclease H"/>
    <property type="match status" value="1"/>
</dbReference>
<evidence type="ECO:0000259" key="8">
    <source>
        <dbReference type="PROSITE" id="PS50821"/>
    </source>
</evidence>
<feature type="compositionally biased region" description="Acidic residues" evidence="7">
    <location>
        <begin position="1"/>
        <end position="10"/>
    </location>
</feature>
<proteinExistence type="inferred from homology"/>
<keyword evidence="5" id="KW-0943">RNA-mediated gene silencing</keyword>
<evidence type="ECO:0000256" key="1">
    <source>
        <dbReference type="ARBA" id="ARBA00008201"/>
    </source>
</evidence>
<dbReference type="Proteomes" id="UP001161247">
    <property type="component" value="Chromosome 1"/>
</dbReference>
<dbReference type="EMBL" id="OX459118">
    <property type="protein sequence ID" value="CAI9090148.1"/>
    <property type="molecule type" value="Genomic_DNA"/>
</dbReference>
<dbReference type="SUPFAM" id="SSF53098">
    <property type="entry name" value="Ribonuclease H-like"/>
    <property type="match status" value="1"/>
</dbReference>
<dbReference type="InterPro" id="IPR036397">
    <property type="entry name" value="RNaseH_sf"/>
</dbReference>
<keyword evidence="6" id="KW-0687">Ribonucleoprotein</keyword>
<evidence type="ECO:0000256" key="5">
    <source>
        <dbReference type="ARBA" id="ARBA00023158"/>
    </source>
</evidence>
<dbReference type="Pfam" id="PF16486">
    <property type="entry name" value="ArgoN"/>
    <property type="match status" value="1"/>
</dbReference>
<dbReference type="Pfam" id="PF08699">
    <property type="entry name" value="ArgoL1"/>
    <property type="match status" value="1"/>
</dbReference>
<evidence type="ECO:0000313" key="11">
    <source>
        <dbReference type="Proteomes" id="UP001161247"/>
    </source>
</evidence>
<keyword evidence="11" id="KW-1185">Reference proteome</keyword>
<evidence type="ECO:0000256" key="6">
    <source>
        <dbReference type="ARBA" id="ARBA00023274"/>
    </source>
</evidence>
<keyword evidence="2" id="KW-0678">Repressor</keyword>
<sequence>MEMDGVDNDDSQPAMKDGIDKDDSLPLIVEIVEVKKPKRIVVSRPGFGTSGRAISLLTNSFKVAVKHPDQNFYQYSVSIKSEEGKTIENKRIRRKVIDKLYQTYSSELDGKKFAYDGEKTLYTVGHLPQNYFEFTLVLEEAVAKQGSPSSAGSPTETNKRTKLVLQSRKFEVGIAYAAKIPLKSISLSLEGAETADLSDALRVLDTVLRQQAADRGCLLVRQSFFHDDSRFFDDLGEGVTSCRGFHSSFRPTQGGLSLTMDVSTTMILTPGPVIDFLLANQNAKEARFIDWAKARKMLKNIRVRATHSKKEFKITGLSENPCDQQLFSMKLKNNGGDQDGVETTEITVYDYFTKIRNIKLLSSAYMPCINVGKPERPNYLPMELCSLVSLQRYKKALSSTQRETLIGNSRKKPPERIQVIMDAKRNYGYDDNPLLSACGVCIEKQFSEVNGRVLEAPKLKVGEGKEFLPCNGRWNFNNKLQMQGFNPTKIAHWAVVNFSSSCDTSYLSRELINCGRKMGIHIERPFSLIEEAPQNRRLSPITRVEKMFEQLMSKLPEPPEFLLCVLPERKNSELYGPWKKRNLSDLGIVTQCVSPIKITDQYLSNLLLKINAKLGGINSLLLIERPSRFPFLKDTPTMLLGMDVSHGSPGRSDAPSIAAVVGSRSWPLISRYGAAVRTQPSKVEMIESLFKPLANGEDDGIMRELLVDFYSSSDGRKPAQIIVFRDGVSESQFSQVLDVELDQMIKAYAHLGEVDLPKFTVIVAQKNHHTRFFQRNAPDNVPAGTVVDKDVVHPRNYDFYMFPQAGIKGTSRPVHYHVLLDEIGFSPDELQNLIHSLSYVYQRSTSAISVVAPIRYAHLAAKQMGQFVNFEDLSVTSSEQKSEITSVGSRPIPELPRLDERIAGSMFFC</sequence>
<keyword evidence="3" id="KW-0810">Translation regulation</keyword>
<dbReference type="InterPro" id="IPR032472">
    <property type="entry name" value="ArgoL2"/>
</dbReference>
<dbReference type="GO" id="GO:0031047">
    <property type="term" value="P:regulatory ncRNA-mediated gene silencing"/>
    <property type="evidence" value="ECO:0007669"/>
    <property type="project" value="UniProtKB-KW"/>
</dbReference>
<dbReference type="CDD" id="cd04657">
    <property type="entry name" value="Piwi_ago-like"/>
    <property type="match status" value="1"/>
</dbReference>
<feature type="region of interest" description="Disordered" evidence="7">
    <location>
        <begin position="1"/>
        <end position="21"/>
    </location>
</feature>
<comment type="similarity">
    <text evidence="1">Belongs to the argonaute family. Ago subfamily.</text>
</comment>
<dbReference type="GO" id="GO:0051607">
    <property type="term" value="P:defense response to virus"/>
    <property type="evidence" value="ECO:0007669"/>
    <property type="project" value="UniProtKB-ARBA"/>
</dbReference>
<dbReference type="InterPro" id="IPR036085">
    <property type="entry name" value="PAZ_dom_sf"/>
</dbReference>
<dbReference type="Gene3D" id="3.40.50.2300">
    <property type="match status" value="1"/>
</dbReference>
<dbReference type="PANTHER" id="PTHR22891">
    <property type="entry name" value="EUKARYOTIC TRANSLATION INITIATION FACTOR 2C"/>
    <property type="match status" value="1"/>
</dbReference>
<dbReference type="GO" id="GO:1990904">
    <property type="term" value="C:ribonucleoprotein complex"/>
    <property type="evidence" value="ECO:0007669"/>
    <property type="project" value="UniProtKB-KW"/>
</dbReference>
<dbReference type="PROSITE" id="PS50821">
    <property type="entry name" value="PAZ"/>
    <property type="match status" value="1"/>
</dbReference>
<dbReference type="InterPro" id="IPR012337">
    <property type="entry name" value="RNaseH-like_sf"/>
</dbReference>
<name>A0AAV1C6D8_OLDCO</name>
<dbReference type="InterPro" id="IPR003100">
    <property type="entry name" value="PAZ_dom"/>
</dbReference>
<dbReference type="GO" id="GO:0003723">
    <property type="term" value="F:RNA binding"/>
    <property type="evidence" value="ECO:0007669"/>
    <property type="project" value="UniProtKB-KW"/>
</dbReference>
<feature type="domain" description="PAZ" evidence="8">
    <location>
        <begin position="272"/>
        <end position="389"/>
    </location>
</feature>
<keyword evidence="4" id="KW-0694">RNA-binding</keyword>
<dbReference type="Pfam" id="PF02171">
    <property type="entry name" value="Piwi"/>
    <property type="match status" value="1"/>
</dbReference>
<dbReference type="InterPro" id="IPR032474">
    <property type="entry name" value="Argonaute_N"/>
</dbReference>
<evidence type="ECO:0000313" key="10">
    <source>
        <dbReference type="EMBL" id="CAI9090148.1"/>
    </source>
</evidence>
<dbReference type="InterPro" id="IPR045246">
    <property type="entry name" value="Piwi_ago-like"/>
</dbReference>
<evidence type="ECO:0000256" key="3">
    <source>
        <dbReference type="ARBA" id="ARBA00022845"/>
    </source>
</evidence>
<dbReference type="InterPro" id="IPR003165">
    <property type="entry name" value="Piwi"/>
</dbReference>
<dbReference type="FunFam" id="3.30.420.10:FF:000091">
    <property type="entry name" value="Protein argonaute 3"/>
    <property type="match status" value="1"/>
</dbReference>
<organism evidence="10 11">
    <name type="scientific">Oldenlandia corymbosa var. corymbosa</name>
    <dbReference type="NCBI Taxonomy" id="529605"/>
    <lineage>
        <taxon>Eukaryota</taxon>
        <taxon>Viridiplantae</taxon>
        <taxon>Streptophyta</taxon>
        <taxon>Embryophyta</taxon>
        <taxon>Tracheophyta</taxon>
        <taxon>Spermatophyta</taxon>
        <taxon>Magnoliopsida</taxon>
        <taxon>eudicotyledons</taxon>
        <taxon>Gunneridae</taxon>
        <taxon>Pentapetalae</taxon>
        <taxon>asterids</taxon>
        <taxon>lamiids</taxon>
        <taxon>Gentianales</taxon>
        <taxon>Rubiaceae</taxon>
        <taxon>Rubioideae</taxon>
        <taxon>Spermacoceae</taxon>
        <taxon>Hedyotis-Oldenlandia complex</taxon>
        <taxon>Oldenlandia</taxon>
    </lineage>
</organism>
<evidence type="ECO:0000256" key="7">
    <source>
        <dbReference type="SAM" id="MobiDB-lite"/>
    </source>
</evidence>
<dbReference type="Pfam" id="PF16488">
    <property type="entry name" value="ArgoL2"/>
    <property type="match status" value="1"/>
</dbReference>